<keyword evidence="4 7" id="KW-0812">Transmembrane</keyword>
<evidence type="ECO:0000259" key="8">
    <source>
        <dbReference type="PROSITE" id="PS50928"/>
    </source>
</evidence>
<dbReference type="Gene3D" id="1.10.3720.10">
    <property type="entry name" value="MetI-like"/>
    <property type="match status" value="1"/>
</dbReference>
<keyword evidence="10" id="KW-1185">Reference proteome</keyword>
<dbReference type="InterPro" id="IPR025966">
    <property type="entry name" value="OppC_N"/>
</dbReference>
<feature type="transmembrane region" description="Helical" evidence="7">
    <location>
        <begin position="12"/>
        <end position="34"/>
    </location>
</feature>
<feature type="transmembrane region" description="Helical" evidence="7">
    <location>
        <begin position="239"/>
        <end position="262"/>
    </location>
</feature>
<comment type="subcellular location">
    <subcellularLocation>
        <location evidence="1 7">Cell membrane</location>
        <topology evidence="1 7">Multi-pass membrane protein</topology>
    </subcellularLocation>
</comment>
<feature type="transmembrane region" description="Helical" evidence="7">
    <location>
        <begin position="77"/>
        <end position="102"/>
    </location>
</feature>
<feature type="domain" description="ABC transmembrane type-1" evidence="8">
    <location>
        <begin position="73"/>
        <end position="262"/>
    </location>
</feature>
<dbReference type="Pfam" id="PF12911">
    <property type="entry name" value="OppC_N"/>
    <property type="match status" value="1"/>
</dbReference>
<evidence type="ECO:0000256" key="6">
    <source>
        <dbReference type="ARBA" id="ARBA00023136"/>
    </source>
</evidence>
<dbReference type="CDD" id="cd06261">
    <property type="entry name" value="TM_PBP2"/>
    <property type="match status" value="1"/>
</dbReference>
<dbReference type="PROSITE" id="PS50928">
    <property type="entry name" value="ABC_TM1"/>
    <property type="match status" value="1"/>
</dbReference>
<dbReference type="AlphaFoldDB" id="K6CB05"/>
<evidence type="ECO:0000256" key="4">
    <source>
        <dbReference type="ARBA" id="ARBA00022692"/>
    </source>
</evidence>
<dbReference type="PANTHER" id="PTHR43386:SF1">
    <property type="entry name" value="D,D-DIPEPTIDE TRANSPORT SYSTEM PERMEASE PROTEIN DDPC-RELATED"/>
    <property type="match status" value="1"/>
</dbReference>
<dbReference type="InterPro" id="IPR053474">
    <property type="entry name" value="Staphylopine_ABC_permease"/>
</dbReference>
<dbReference type="SUPFAM" id="SSF161098">
    <property type="entry name" value="MetI-like"/>
    <property type="match status" value="1"/>
</dbReference>
<dbReference type="PATRIC" id="fig|1131731.3.peg.992"/>
<dbReference type="RefSeq" id="WP_003330148.1">
    <property type="nucleotide sequence ID" value="NZ_AJLR01000040.1"/>
</dbReference>
<keyword evidence="6 7" id="KW-0472">Membrane</keyword>
<dbReference type="InterPro" id="IPR000515">
    <property type="entry name" value="MetI-like"/>
</dbReference>
<keyword evidence="5 7" id="KW-1133">Transmembrane helix</keyword>
<dbReference type="GO" id="GO:0055085">
    <property type="term" value="P:transmembrane transport"/>
    <property type="evidence" value="ECO:0007669"/>
    <property type="project" value="InterPro"/>
</dbReference>
<evidence type="ECO:0000313" key="9">
    <source>
        <dbReference type="EMBL" id="EKN68325.1"/>
    </source>
</evidence>
<dbReference type="Pfam" id="PF00528">
    <property type="entry name" value="BPD_transp_1"/>
    <property type="match status" value="1"/>
</dbReference>
<dbReference type="PANTHER" id="PTHR43386">
    <property type="entry name" value="OLIGOPEPTIDE TRANSPORT SYSTEM PERMEASE PROTEIN APPC"/>
    <property type="match status" value="1"/>
</dbReference>
<comment type="caution">
    <text evidence="9">The sequence shown here is derived from an EMBL/GenBank/DDBJ whole genome shotgun (WGS) entry which is preliminary data.</text>
</comment>
<proteinExistence type="inferred from homology"/>
<comment type="similarity">
    <text evidence="7">Belongs to the binding-protein-dependent transport system permease family.</text>
</comment>
<accession>K6CB05</accession>
<evidence type="ECO:0000256" key="2">
    <source>
        <dbReference type="ARBA" id="ARBA00022448"/>
    </source>
</evidence>
<dbReference type="NCBIfam" id="NF045473">
    <property type="entry name" value="Opp1C"/>
    <property type="match status" value="1"/>
</dbReference>
<reference evidence="9 10" key="1">
    <citation type="journal article" date="2012" name="Front. Microbiol.">
        <title>Redundancy and modularity in membrane-associated dissimilatory nitrate reduction in Bacillus.</title>
        <authorList>
            <person name="Heylen K."/>
            <person name="Keltjens J."/>
        </authorList>
    </citation>
    <scope>NUCLEOTIDE SEQUENCE [LARGE SCALE GENOMIC DNA]</scope>
    <source>
        <strain evidence="9 10">LMG 9581</strain>
    </source>
</reference>
<keyword evidence="2 7" id="KW-0813">Transport</keyword>
<evidence type="ECO:0000256" key="3">
    <source>
        <dbReference type="ARBA" id="ARBA00022475"/>
    </source>
</evidence>
<dbReference type="STRING" id="1131731.BAZO_04765"/>
<evidence type="ECO:0000256" key="5">
    <source>
        <dbReference type="ARBA" id="ARBA00022989"/>
    </source>
</evidence>
<feature type="transmembrane region" description="Helical" evidence="7">
    <location>
        <begin position="123"/>
        <end position="146"/>
    </location>
</feature>
<dbReference type="GO" id="GO:0005886">
    <property type="term" value="C:plasma membrane"/>
    <property type="evidence" value="ECO:0007669"/>
    <property type="project" value="UniProtKB-SubCell"/>
</dbReference>
<evidence type="ECO:0000256" key="1">
    <source>
        <dbReference type="ARBA" id="ARBA00004651"/>
    </source>
</evidence>
<dbReference type="InterPro" id="IPR035906">
    <property type="entry name" value="MetI-like_sf"/>
</dbReference>
<dbReference type="Proteomes" id="UP000006315">
    <property type="component" value="Unassembled WGS sequence"/>
</dbReference>
<sequence>MRLIERLKKDRLAVLCAGILLVIIIVGIFAPFIAPNSPIDVNVKEKIAGVSWKYPLGTDHLGRCILSRLIYGIRTTVVLSIAAMMTTILIGTLLGLLAGYFRGKVDEIIMRICDVFLSIPSEIMILAIVGILGTGLVNIVSAAIIAKLAWYTRMIRTIVIKYSDKGYIHFAKVNGLSTGHIMKKHILPGAAGEIMVLATLDTGSVILTISALSFLGLGVQAPTPEWGMMLNEAKNIMTVAPLQMLFPGLAIVLVVAAFNFLGDSLQTSHHIKGDNITR</sequence>
<feature type="transmembrane region" description="Helical" evidence="7">
    <location>
        <begin position="194"/>
        <end position="219"/>
    </location>
</feature>
<evidence type="ECO:0000313" key="10">
    <source>
        <dbReference type="Proteomes" id="UP000006315"/>
    </source>
</evidence>
<dbReference type="InterPro" id="IPR050366">
    <property type="entry name" value="BP-dependent_transpt_permease"/>
</dbReference>
<protein>
    <submittedName>
        <fullName evidence="9">Binding-protein-dependent transport systems inner membrane component</fullName>
    </submittedName>
</protein>
<organism evidence="9 10">
    <name type="scientific">Schinkia azotoformans LMG 9581</name>
    <dbReference type="NCBI Taxonomy" id="1131731"/>
    <lineage>
        <taxon>Bacteria</taxon>
        <taxon>Bacillati</taxon>
        <taxon>Bacillota</taxon>
        <taxon>Bacilli</taxon>
        <taxon>Bacillales</taxon>
        <taxon>Bacillaceae</taxon>
        <taxon>Calidifontibacillus/Schinkia group</taxon>
        <taxon>Schinkia</taxon>
    </lineage>
</organism>
<keyword evidence="3" id="KW-1003">Cell membrane</keyword>
<name>K6CB05_SCHAZ</name>
<dbReference type="EMBL" id="AJLR01000040">
    <property type="protein sequence ID" value="EKN68325.1"/>
    <property type="molecule type" value="Genomic_DNA"/>
</dbReference>
<gene>
    <name evidence="9" type="ORF">BAZO_04765</name>
</gene>
<evidence type="ECO:0000256" key="7">
    <source>
        <dbReference type="RuleBase" id="RU363032"/>
    </source>
</evidence>